<protein>
    <recommendedName>
        <fullName evidence="3">LIM zinc-binding domain-containing protein</fullName>
    </recommendedName>
</protein>
<dbReference type="RefSeq" id="WP_187334325.1">
    <property type="nucleotide sequence ID" value="NZ_CP060490.1"/>
</dbReference>
<gene>
    <name evidence="1" type="ORF">H8790_10885</name>
</gene>
<evidence type="ECO:0008006" key="3">
    <source>
        <dbReference type="Google" id="ProtNLM"/>
    </source>
</evidence>
<evidence type="ECO:0000313" key="1">
    <source>
        <dbReference type="EMBL" id="QNL45924.1"/>
    </source>
</evidence>
<dbReference type="KEGG" id="ohi:H8790_10885"/>
<reference evidence="1 2" key="1">
    <citation type="submission" date="2020-08" db="EMBL/GenBank/DDBJ databases">
        <authorList>
            <person name="Liu C."/>
            <person name="Sun Q."/>
        </authorList>
    </citation>
    <scope>NUCLEOTIDE SEQUENCE [LARGE SCALE GENOMIC DNA]</scope>
    <source>
        <strain evidence="1 2">NSJ-62</strain>
    </source>
</reference>
<accession>A0A7G9B8P3</accession>
<sequence>MRYPRYALRCGGPVCSRCGREIGGGEQYWYINGGKICEDCFPGFAREVFSPFRLVRGGEKRI</sequence>
<evidence type="ECO:0000313" key="2">
    <source>
        <dbReference type="Proteomes" id="UP000515960"/>
    </source>
</evidence>
<organism evidence="1 2">
    <name type="scientific">Oscillibacter hominis</name>
    <dbReference type="NCBI Taxonomy" id="2763056"/>
    <lineage>
        <taxon>Bacteria</taxon>
        <taxon>Bacillati</taxon>
        <taxon>Bacillota</taxon>
        <taxon>Clostridia</taxon>
        <taxon>Eubacteriales</taxon>
        <taxon>Oscillospiraceae</taxon>
        <taxon>Oscillibacter</taxon>
    </lineage>
</organism>
<keyword evidence="2" id="KW-1185">Reference proteome</keyword>
<proteinExistence type="predicted"/>
<dbReference type="Proteomes" id="UP000515960">
    <property type="component" value="Chromosome"/>
</dbReference>
<dbReference type="EMBL" id="CP060490">
    <property type="protein sequence ID" value="QNL45924.1"/>
    <property type="molecule type" value="Genomic_DNA"/>
</dbReference>
<dbReference type="AlphaFoldDB" id="A0A7G9B8P3"/>
<name>A0A7G9B8P3_9FIRM</name>